<name>A0AAQ3PFD7_PASNO</name>
<keyword evidence="7" id="KW-0547">Nucleotide-binding</keyword>
<accession>A0AAQ3PFD7</accession>
<evidence type="ECO:0000256" key="3">
    <source>
        <dbReference type="ARBA" id="ARBA00022692"/>
    </source>
</evidence>
<dbReference type="GO" id="GO:0005524">
    <property type="term" value="F:ATP binding"/>
    <property type="evidence" value="ECO:0007669"/>
    <property type="project" value="UniProtKB-UniRule"/>
</dbReference>
<evidence type="ECO:0000256" key="1">
    <source>
        <dbReference type="ARBA" id="ARBA00004370"/>
    </source>
</evidence>
<dbReference type="Gene3D" id="1.10.510.10">
    <property type="entry name" value="Transferase(Phosphotransferase) domain 1"/>
    <property type="match status" value="1"/>
</dbReference>
<dbReference type="PANTHER" id="PTHR27008:SF497">
    <property type="entry name" value="OS11G0695000 PROTEIN"/>
    <property type="match status" value="1"/>
</dbReference>
<sequence>MIMVVIMIRRHRNTIEASSDAPGIAMSRWLISYHELSSTTNNFSESNLLGIGSFGKVLKGVLSTGLVVAIKVLDVHLKEAIRSLDAKCRVLRMAWHRNLIWILNTCSNMDFRALVLQYMPNGNLDNLLHFEGRNHLGFLRRLDIMLDVSMAMAYLSAPRALRGCPTL</sequence>
<dbReference type="InterPro" id="IPR017441">
    <property type="entry name" value="Protein_kinase_ATP_BS"/>
</dbReference>
<evidence type="ECO:0000256" key="7">
    <source>
        <dbReference type="PROSITE-ProRule" id="PRU10141"/>
    </source>
</evidence>
<dbReference type="InterPro" id="IPR000719">
    <property type="entry name" value="Prot_kinase_dom"/>
</dbReference>
<keyword evidence="5" id="KW-1133">Transmembrane helix</keyword>
<keyword evidence="6" id="KW-0472">Membrane</keyword>
<dbReference type="InterPro" id="IPR011009">
    <property type="entry name" value="Kinase-like_dom_sf"/>
</dbReference>
<feature type="domain" description="Protein kinase" evidence="8">
    <location>
        <begin position="43"/>
        <end position="167"/>
    </location>
</feature>
<reference evidence="9 10" key="1">
    <citation type="submission" date="2024-02" db="EMBL/GenBank/DDBJ databases">
        <title>High-quality chromosome-scale genome assembly of Pensacola bahiagrass (Paspalum notatum Flugge var. saurae).</title>
        <authorList>
            <person name="Vega J.M."/>
            <person name="Podio M."/>
            <person name="Orjuela J."/>
            <person name="Siena L.A."/>
            <person name="Pessino S.C."/>
            <person name="Combes M.C."/>
            <person name="Mariac C."/>
            <person name="Albertini E."/>
            <person name="Pupilli F."/>
            <person name="Ortiz J.P.A."/>
            <person name="Leblanc O."/>
        </authorList>
    </citation>
    <scope>NUCLEOTIDE SEQUENCE [LARGE SCALE GENOMIC DNA]</scope>
    <source>
        <strain evidence="9">R1</strain>
        <tissue evidence="9">Leaf</tissue>
    </source>
</reference>
<evidence type="ECO:0000256" key="6">
    <source>
        <dbReference type="ARBA" id="ARBA00023136"/>
    </source>
</evidence>
<dbReference type="Pfam" id="PF07714">
    <property type="entry name" value="PK_Tyr_Ser-Thr"/>
    <property type="match status" value="1"/>
</dbReference>
<keyword evidence="3" id="KW-0812">Transmembrane</keyword>
<dbReference type="InterPro" id="IPR001245">
    <property type="entry name" value="Ser-Thr/Tyr_kinase_cat_dom"/>
</dbReference>
<gene>
    <name evidence="9" type="ORF">U9M48_000616</name>
</gene>
<dbReference type="AlphaFoldDB" id="A0AAQ3PFD7"/>
<protein>
    <recommendedName>
        <fullName evidence="8">Protein kinase domain-containing protein</fullName>
    </recommendedName>
</protein>
<evidence type="ECO:0000259" key="8">
    <source>
        <dbReference type="PROSITE" id="PS50011"/>
    </source>
</evidence>
<dbReference type="Proteomes" id="UP001341281">
    <property type="component" value="Chromosome 01"/>
</dbReference>
<dbReference type="PROSITE" id="PS50011">
    <property type="entry name" value="PROTEIN_KINASE_DOM"/>
    <property type="match status" value="1"/>
</dbReference>
<evidence type="ECO:0000313" key="10">
    <source>
        <dbReference type="Proteomes" id="UP001341281"/>
    </source>
</evidence>
<evidence type="ECO:0000256" key="5">
    <source>
        <dbReference type="ARBA" id="ARBA00022989"/>
    </source>
</evidence>
<dbReference type="GO" id="GO:0016020">
    <property type="term" value="C:membrane"/>
    <property type="evidence" value="ECO:0007669"/>
    <property type="project" value="UniProtKB-SubCell"/>
</dbReference>
<evidence type="ECO:0000313" key="9">
    <source>
        <dbReference type="EMBL" id="WVZ49242.1"/>
    </source>
</evidence>
<dbReference type="GO" id="GO:0004672">
    <property type="term" value="F:protein kinase activity"/>
    <property type="evidence" value="ECO:0007669"/>
    <property type="project" value="InterPro"/>
</dbReference>
<dbReference type="FunFam" id="3.30.200.20:FF:000661">
    <property type="entry name" value="Serine-threonine protein kinase plant-type"/>
    <property type="match status" value="1"/>
</dbReference>
<dbReference type="PROSITE" id="PS00107">
    <property type="entry name" value="PROTEIN_KINASE_ATP"/>
    <property type="match status" value="1"/>
</dbReference>
<dbReference type="EMBL" id="CP144745">
    <property type="protein sequence ID" value="WVZ49242.1"/>
    <property type="molecule type" value="Genomic_DNA"/>
</dbReference>
<dbReference type="InterPro" id="IPR051809">
    <property type="entry name" value="Plant_receptor-like_S/T_kinase"/>
</dbReference>
<dbReference type="PANTHER" id="PTHR27008">
    <property type="entry name" value="OS04G0122200 PROTEIN"/>
    <property type="match status" value="1"/>
</dbReference>
<keyword evidence="4" id="KW-0677">Repeat</keyword>
<keyword evidence="7" id="KW-0067">ATP-binding</keyword>
<evidence type="ECO:0000256" key="4">
    <source>
        <dbReference type="ARBA" id="ARBA00022737"/>
    </source>
</evidence>
<comment type="subcellular location">
    <subcellularLocation>
        <location evidence="1">Membrane</location>
    </subcellularLocation>
</comment>
<proteinExistence type="predicted"/>
<evidence type="ECO:0000256" key="2">
    <source>
        <dbReference type="ARBA" id="ARBA00022614"/>
    </source>
</evidence>
<dbReference type="SUPFAM" id="SSF56112">
    <property type="entry name" value="Protein kinase-like (PK-like)"/>
    <property type="match status" value="1"/>
</dbReference>
<keyword evidence="10" id="KW-1185">Reference proteome</keyword>
<organism evidence="9 10">
    <name type="scientific">Paspalum notatum var. saurae</name>
    <dbReference type="NCBI Taxonomy" id="547442"/>
    <lineage>
        <taxon>Eukaryota</taxon>
        <taxon>Viridiplantae</taxon>
        <taxon>Streptophyta</taxon>
        <taxon>Embryophyta</taxon>
        <taxon>Tracheophyta</taxon>
        <taxon>Spermatophyta</taxon>
        <taxon>Magnoliopsida</taxon>
        <taxon>Liliopsida</taxon>
        <taxon>Poales</taxon>
        <taxon>Poaceae</taxon>
        <taxon>PACMAD clade</taxon>
        <taxon>Panicoideae</taxon>
        <taxon>Andropogonodae</taxon>
        <taxon>Paspaleae</taxon>
        <taxon>Paspalinae</taxon>
        <taxon>Paspalum</taxon>
    </lineage>
</organism>
<keyword evidence="2" id="KW-0433">Leucine-rich repeat</keyword>
<feature type="binding site" evidence="7">
    <location>
        <position position="71"/>
    </location>
    <ligand>
        <name>ATP</name>
        <dbReference type="ChEBI" id="CHEBI:30616"/>
    </ligand>
</feature>